<dbReference type="GO" id="GO:0006310">
    <property type="term" value="P:DNA recombination"/>
    <property type="evidence" value="ECO:0007669"/>
    <property type="project" value="UniProtKB-KW"/>
</dbReference>
<feature type="compositionally biased region" description="Basic residues" evidence="2">
    <location>
        <begin position="853"/>
        <end position="866"/>
    </location>
</feature>
<evidence type="ECO:0000313" key="5">
    <source>
        <dbReference type="EMBL" id="KAE8293778.1"/>
    </source>
</evidence>
<evidence type="ECO:0000259" key="3">
    <source>
        <dbReference type="Pfam" id="PF05970"/>
    </source>
</evidence>
<feature type="region of interest" description="Disordered" evidence="2">
    <location>
        <begin position="483"/>
        <end position="511"/>
    </location>
</feature>
<feature type="region of interest" description="Disordered" evidence="2">
    <location>
        <begin position="421"/>
        <end position="445"/>
    </location>
</feature>
<accession>A0A6G0IQH5</accession>
<dbReference type="GO" id="GO:0005524">
    <property type="term" value="F:ATP binding"/>
    <property type="evidence" value="ECO:0007669"/>
    <property type="project" value="UniProtKB-KW"/>
</dbReference>
<keyword evidence="1" id="KW-0234">DNA repair</keyword>
<keyword evidence="1" id="KW-0547">Nucleotide-binding</keyword>
<feature type="compositionally biased region" description="Low complexity" evidence="2">
    <location>
        <begin position="421"/>
        <end position="437"/>
    </location>
</feature>
<dbReference type="PANTHER" id="PTHR47642">
    <property type="entry name" value="ATP-DEPENDENT DNA HELICASE"/>
    <property type="match status" value="1"/>
</dbReference>
<dbReference type="SUPFAM" id="SSF53098">
    <property type="entry name" value="Ribonuclease H-like"/>
    <property type="match status" value="1"/>
</dbReference>
<dbReference type="SUPFAM" id="SSF52540">
    <property type="entry name" value="P-loop containing nucleoside triphosphate hydrolases"/>
    <property type="match status" value="1"/>
</dbReference>
<dbReference type="InterPro" id="IPR027417">
    <property type="entry name" value="P-loop_NTPase"/>
</dbReference>
<proteinExistence type="inferred from homology"/>
<dbReference type="Pfam" id="PF14214">
    <property type="entry name" value="Helitron_like_N"/>
    <property type="match status" value="1"/>
</dbReference>
<dbReference type="SUPFAM" id="SSF140996">
    <property type="entry name" value="Hermes dimerisation domain"/>
    <property type="match status" value="1"/>
</dbReference>
<dbReference type="Proteomes" id="UP000424527">
    <property type="component" value="Unassembled WGS sequence"/>
</dbReference>
<dbReference type="InterPro" id="IPR025476">
    <property type="entry name" value="Helitron_helicase-like"/>
</dbReference>
<dbReference type="InterPro" id="IPR010285">
    <property type="entry name" value="DNA_helicase_pif1-like_DEAD"/>
</dbReference>
<reference evidence="5 6" key="1">
    <citation type="submission" date="2019-07" db="EMBL/GenBank/DDBJ databases">
        <title>Chromosome genome assembly for large yellow croaker.</title>
        <authorList>
            <person name="Xiao S."/>
        </authorList>
    </citation>
    <scope>NUCLEOTIDE SEQUENCE [LARGE SCALE GENOMIC DNA]</scope>
    <source>
        <strain evidence="5">JMULYC20181020</strain>
        <tissue evidence="5">Muscle</tissue>
    </source>
</reference>
<evidence type="ECO:0000256" key="1">
    <source>
        <dbReference type="RuleBase" id="RU363044"/>
    </source>
</evidence>
<keyword evidence="1 5" id="KW-0347">Helicase</keyword>
<evidence type="ECO:0000256" key="2">
    <source>
        <dbReference type="SAM" id="MobiDB-lite"/>
    </source>
</evidence>
<dbReference type="PANTHER" id="PTHR47642:SF5">
    <property type="entry name" value="ATP-DEPENDENT DNA HELICASE"/>
    <property type="match status" value="1"/>
</dbReference>
<dbReference type="EC" id="5.6.2.3" evidence="1"/>
<keyword evidence="1" id="KW-0378">Hydrolase</keyword>
<comment type="catalytic activity">
    <reaction evidence="1">
        <text>ATP + H2O = ADP + phosphate + H(+)</text>
        <dbReference type="Rhea" id="RHEA:13065"/>
        <dbReference type="ChEBI" id="CHEBI:15377"/>
        <dbReference type="ChEBI" id="CHEBI:15378"/>
        <dbReference type="ChEBI" id="CHEBI:30616"/>
        <dbReference type="ChEBI" id="CHEBI:43474"/>
        <dbReference type="ChEBI" id="CHEBI:456216"/>
        <dbReference type="EC" id="5.6.2.3"/>
    </reaction>
</comment>
<gene>
    <name evidence="5" type="ORF">D5F01_LYC06714</name>
</gene>
<feature type="domain" description="DNA helicase Pif1-like DEAD-box helicase" evidence="3">
    <location>
        <begin position="1277"/>
        <end position="1482"/>
    </location>
</feature>
<organism evidence="5 6">
    <name type="scientific">Larimichthys crocea</name>
    <name type="common">Large yellow croaker</name>
    <name type="synonym">Pseudosciaena crocea</name>
    <dbReference type="NCBI Taxonomy" id="215358"/>
    <lineage>
        <taxon>Eukaryota</taxon>
        <taxon>Metazoa</taxon>
        <taxon>Chordata</taxon>
        <taxon>Craniata</taxon>
        <taxon>Vertebrata</taxon>
        <taxon>Euteleostomi</taxon>
        <taxon>Actinopterygii</taxon>
        <taxon>Neopterygii</taxon>
        <taxon>Teleostei</taxon>
        <taxon>Neoteleostei</taxon>
        <taxon>Acanthomorphata</taxon>
        <taxon>Eupercaria</taxon>
        <taxon>Sciaenidae</taxon>
        <taxon>Larimichthys</taxon>
    </lineage>
</organism>
<dbReference type="GO" id="GO:0016787">
    <property type="term" value="F:hydrolase activity"/>
    <property type="evidence" value="ECO:0007669"/>
    <property type="project" value="UniProtKB-KW"/>
</dbReference>
<dbReference type="EMBL" id="REGW02000007">
    <property type="protein sequence ID" value="KAE8293778.1"/>
    <property type="molecule type" value="Genomic_DNA"/>
</dbReference>
<keyword evidence="6" id="KW-1185">Reference proteome</keyword>
<keyword evidence="1" id="KW-0233">DNA recombination</keyword>
<keyword evidence="1" id="KW-0227">DNA damage</keyword>
<comment type="caution">
    <text evidence="5">The sequence shown here is derived from an EMBL/GenBank/DDBJ whole genome shotgun (WGS) entry which is preliminary data.</text>
</comment>
<sequence length="1532" mass="173433">MKRAKRSAVWDHFNIVNGGKEVKCSRVCDERRAEGITEKICSMIERDLMPINTVDGAGFQDLIAFIEPGYKIPSRPSVTSRVEARFEKKKSELKTKLATATGVALTTDCWTALTTESYITVTCHYFNAKWELKSAVLTTTSMSDRHTADNLAEKLNDIVETWGLSGRVTACVHDNARNIVLANNPTRVSWKSVACYAHTLNLAVNDGFAAAGISRAIVAAGRLVKHFHHSTIATKALEEKQEQMSLPPHRLIQSCKTRWNSVCDMFDRLVEQRWAVSAVLSDRSVTKLADARTLELRDDYWQLMEDIAPVLGTLKCATTVMSAESEVSISNTYPITFSLINKHLGASDEDSHKVADFKEKVRDCLGERMKIKSDDLYLSTPMVATMLDPRHKHLGFLPPATRRSAHSTLLQMATAERDSVTATGAATAGDDTVQTAGPRRHGAKPTSAMSLLLGETYSDARKGDVESEVDMYLKDAPAPLESNPTCWWKTQQDNGDASEQADQSQNPEKDELRPGLVLDSCMQPPDIAQEALSYGNGIFSVAPAQGNKPVGFFAIPKLEAMAFPVQFPTGQNTLDEFVTETHMATNSMSIQMRKGKPITSDGRKISSKMLQNKQEVEKLITNKDATRFMQPLRGTPAYWEKTLKDLNAMVRQLGKPTFFLTFSAAEMRWPEVIEAVKAQQGEQVDFSQLDWNAKCDILRSNPVTVMRLFEKRVDALMTDLILSPAQPIGEVEDYFYRVEFQARGSPHIHLLVWIKDAPEFGDLQDDSVVIKFIDQYITCQMPDPNADPELHKIVSEVQLHSRNHSKSCKKGNVMCRFGFPKLPMDKTILTYPTPDDDDDDDNDNNDQQQSAQKNRRKGKKGKRKSRALRLRQNEAKDKLQTLRNYISDPNVSFNNLSELLEKCNLTYEKYKKHVTNLTMSNVIVLKRHPKECWVNGYNPDLLRAWNANMDIQFVLDEYSCLMYMMSYVSKPEHEMTEFLNDVIRDVKKTNVNEKDEMKQIMQAYAKHREVSAQEAVARTCSLPLKKCSRNVVFIPTDDNAVKMSLPMSRLKDISPDSDQVWMSGLVEKYADRPRKPEYECLCLADFASQYRAVYGQQSKGKNAVPLLNDKGYIQKRTVGKPAIIRFACSSEEKDPERYSGRLLKLYFPHRSNDDLKSKEFPTYEQFYKCGRKWGREVRPLVDVMKKKYEGHGQKIEKALEKIKEEGLVVDAWNTFAPEVEVDRLECIAEREAINPNNDNEMDNVPDFQVNRDSSIAVPAIQAPKLSPDFVRKLYQSLNETQASIFYTVREWCLKRVWGHNPEQFFYFVSGGAGCGKSHVIKCIHEEATKILHQLPRFRDQGDMSTPAVLLTAFTGTAAFNISGKTLHAMLKLPRSLKPPYQGLGNALDEMRAILSNAEILIIDEISMVSKELFAYVQWRFQQIKGNKKPFGGMSVLAVGDFYQLPPLGKAKPLCVYEECMLDVWKDNFQMVNLTQIMRQKDDLVFAELLNRLRVKSKTDALRDDDRALLTQTVIDIKDCPLCPAHLCNKQRG</sequence>
<feature type="compositionally biased region" description="Polar residues" evidence="2">
    <location>
        <begin position="483"/>
        <end position="506"/>
    </location>
</feature>
<evidence type="ECO:0000259" key="4">
    <source>
        <dbReference type="Pfam" id="PF14214"/>
    </source>
</evidence>
<evidence type="ECO:0000313" key="6">
    <source>
        <dbReference type="Proteomes" id="UP000424527"/>
    </source>
</evidence>
<comment type="cofactor">
    <cofactor evidence="1">
        <name>Mg(2+)</name>
        <dbReference type="ChEBI" id="CHEBI:18420"/>
    </cofactor>
</comment>
<protein>
    <recommendedName>
        <fullName evidence="1">ATP-dependent DNA helicase</fullName>
        <ecNumber evidence="1">5.6.2.3</ecNumber>
    </recommendedName>
</protein>
<comment type="similarity">
    <text evidence="1">Belongs to the helicase family.</text>
</comment>
<feature type="domain" description="Helitron helicase-like" evidence="4">
    <location>
        <begin position="571"/>
        <end position="752"/>
    </location>
</feature>
<dbReference type="GO" id="GO:0043139">
    <property type="term" value="F:5'-3' DNA helicase activity"/>
    <property type="evidence" value="ECO:0007669"/>
    <property type="project" value="UniProtKB-EC"/>
</dbReference>
<keyword evidence="1" id="KW-0067">ATP-binding</keyword>
<dbReference type="InterPro" id="IPR051055">
    <property type="entry name" value="PIF1_helicase"/>
</dbReference>
<dbReference type="GO" id="GO:0006281">
    <property type="term" value="P:DNA repair"/>
    <property type="evidence" value="ECO:0007669"/>
    <property type="project" value="UniProtKB-KW"/>
</dbReference>
<feature type="region of interest" description="Disordered" evidence="2">
    <location>
        <begin position="828"/>
        <end position="866"/>
    </location>
</feature>
<name>A0A6G0IQH5_LARCR</name>
<dbReference type="GO" id="GO:0000723">
    <property type="term" value="P:telomere maintenance"/>
    <property type="evidence" value="ECO:0007669"/>
    <property type="project" value="InterPro"/>
</dbReference>
<dbReference type="InterPro" id="IPR012337">
    <property type="entry name" value="RNaseH-like_sf"/>
</dbReference>
<dbReference type="Pfam" id="PF05970">
    <property type="entry name" value="PIF1"/>
    <property type="match status" value="1"/>
</dbReference>
<dbReference type="Gene3D" id="3.40.50.300">
    <property type="entry name" value="P-loop containing nucleotide triphosphate hydrolases"/>
    <property type="match status" value="1"/>
</dbReference>
<feature type="compositionally biased region" description="Acidic residues" evidence="2">
    <location>
        <begin position="834"/>
        <end position="844"/>
    </location>
</feature>